<organism evidence="4 5">
    <name type="scientific">Discina gigas</name>
    <dbReference type="NCBI Taxonomy" id="1032678"/>
    <lineage>
        <taxon>Eukaryota</taxon>
        <taxon>Fungi</taxon>
        <taxon>Dikarya</taxon>
        <taxon>Ascomycota</taxon>
        <taxon>Pezizomycotina</taxon>
        <taxon>Pezizomycetes</taxon>
        <taxon>Pezizales</taxon>
        <taxon>Discinaceae</taxon>
        <taxon>Discina</taxon>
    </lineage>
</organism>
<dbReference type="PROSITE" id="PS00175">
    <property type="entry name" value="PG_MUTASE"/>
    <property type="match status" value="1"/>
</dbReference>
<name>A0ABR3G8K1_9PEZI</name>
<dbReference type="Proteomes" id="UP001447188">
    <property type="component" value="Unassembled WGS sequence"/>
</dbReference>
<dbReference type="PRINTS" id="PR00991">
    <property type="entry name" value="6PFRUCTKNASE"/>
</dbReference>
<dbReference type="InterPro" id="IPR029033">
    <property type="entry name" value="His_PPase_superfam"/>
</dbReference>
<keyword evidence="5" id="KW-1185">Reference proteome</keyword>
<evidence type="ECO:0000256" key="2">
    <source>
        <dbReference type="ARBA" id="ARBA00022840"/>
    </source>
</evidence>
<dbReference type="SUPFAM" id="SSF52540">
    <property type="entry name" value="P-loop containing nucleoside triphosphate hydrolases"/>
    <property type="match status" value="1"/>
</dbReference>
<dbReference type="SMART" id="SM00855">
    <property type="entry name" value="PGAM"/>
    <property type="match status" value="1"/>
</dbReference>
<dbReference type="CDD" id="cd07067">
    <property type="entry name" value="HP_PGM_like"/>
    <property type="match status" value="1"/>
</dbReference>
<dbReference type="PANTHER" id="PTHR10606:SF44">
    <property type="entry name" value="6-PHOSPHOFRUCTO 2-KINASE_FRUCTOSE 2,6-BISPHOSPHATASE LONG FORM"/>
    <property type="match status" value="1"/>
</dbReference>
<dbReference type="InterPro" id="IPR013079">
    <property type="entry name" value="6Phosfructo_kin"/>
</dbReference>
<feature type="domain" description="6-phosphofructo-2-kinase" evidence="3">
    <location>
        <begin position="40"/>
        <end position="253"/>
    </location>
</feature>
<evidence type="ECO:0000256" key="1">
    <source>
        <dbReference type="ARBA" id="ARBA00022741"/>
    </source>
</evidence>
<keyword evidence="1" id="KW-0547">Nucleotide-binding</keyword>
<protein>
    <submittedName>
        <fullName evidence="4">Fructose-2,6-bisphosphatase</fullName>
    </submittedName>
</protein>
<keyword evidence="2" id="KW-0067">ATP-binding</keyword>
<dbReference type="Pfam" id="PF01591">
    <property type="entry name" value="6PF2K"/>
    <property type="match status" value="1"/>
</dbReference>
<dbReference type="SUPFAM" id="SSF53254">
    <property type="entry name" value="Phosphoglycerate mutase-like"/>
    <property type="match status" value="1"/>
</dbReference>
<dbReference type="PANTHER" id="PTHR10606">
    <property type="entry name" value="6-PHOSPHOFRUCTO-2-KINASE/FRUCTOSE-2,6-BISPHOSPHATASE"/>
    <property type="match status" value="1"/>
</dbReference>
<evidence type="ECO:0000259" key="3">
    <source>
        <dbReference type="Pfam" id="PF01591"/>
    </source>
</evidence>
<comment type="caution">
    <text evidence="4">The sequence shown here is derived from an EMBL/GenBank/DDBJ whole genome shotgun (WGS) entry which is preliminary data.</text>
</comment>
<evidence type="ECO:0000313" key="5">
    <source>
        <dbReference type="Proteomes" id="UP001447188"/>
    </source>
</evidence>
<gene>
    <name evidence="4" type="primary">FBP26</name>
    <name evidence="4" type="ORF">Q9L58_008972</name>
</gene>
<reference evidence="4 5" key="1">
    <citation type="submission" date="2024-02" db="EMBL/GenBank/DDBJ databases">
        <title>Discinaceae phylogenomics.</title>
        <authorList>
            <person name="Dirks A.C."/>
            <person name="James T.Y."/>
        </authorList>
    </citation>
    <scope>NUCLEOTIDE SEQUENCE [LARGE SCALE GENOMIC DNA]</scope>
    <source>
        <strain evidence="4 5">ACD0624</strain>
    </source>
</reference>
<proteinExistence type="predicted"/>
<sequence>MSSMPVVCVYLNHVGDAYDENGEEVQQVECVMATNIPNEMDQVEDSHICVVMVGLPARGKSLIAQKIVRYLRWLSVNAKSFNVGSYRRADTPHPSAAFFDTSNPEGERLRRAAAEAAVTDMLRWFEHEGGHVGILDATNSTQYRRKWIKERCDAKGYDVLFVESKCDDEDLIMSNILEVKTTSPDYIGQDPEEAARDFRDRIRNYEKVYQTLTEPDLTYVKLINVGSQVVINQVSNYLQTRIIYFTMNLHITPRSIWLSRHGESEYNVLGMIGGDASISPRGLAYADALPGLVRDSIGDKDVTLWTSTMKRTIQTARHLPYRKKQWKALDELDAGVCDGLTYEEIEKKYPEDFRARDDDKYNYRYQGGESYRDVVIRLEPIIMEMERGENIMIVTHQAILRCIYAYFMNIPQDQSPWMEIPLHTVIKLTPRAYGTVEERFKANIPAVSTFRAKYTSANMGGEEGLEDMTDESNMMSPPPTGAEINGIVKPDDVESFVPQKHPDPMVPVLLLGGDTMLVD</sequence>
<dbReference type="InterPro" id="IPR003094">
    <property type="entry name" value="6Pfruct_kin"/>
</dbReference>
<evidence type="ECO:0000313" key="4">
    <source>
        <dbReference type="EMBL" id="KAL0632138.1"/>
    </source>
</evidence>
<accession>A0ABR3G8K1</accession>
<dbReference type="InterPro" id="IPR001345">
    <property type="entry name" value="PG/BPGM_mutase_AS"/>
</dbReference>
<dbReference type="Gene3D" id="3.40.50.300">
    <property type="entry name" value="P-loop containing nucleotide triphosphate hydrolases"/>
    <property type="match status" value="1"/>
</dbReference>
<dbReference type="Gene3D" id="3.40.50.1240">
    <property type="entry name" value="Phosphoglycerate mutase-like"/>
    <property type="match status" value="1"/>
</dbReference>
<dbReference type="EMBL" id="JBBBZM010000184">
    <property type="protein sequence ID" value="KAL0632138.1"/>
    <property type="molecule type" value="Genomic_DNA"/>
</dbReference>
<dbReference type="InterPro" id="IPR013078">
    <property type="entry name" value="His_Pase_superF_clade-1"/>
</dbReference>
<dbReference type="InterPro" id="IPR027417">
    <property type="entry name" value="P-loop_NTPase"/>
</dbReference>
<dbReference type="Pfam" id="PF00300">
    <property type="entry name" value="His_Phos_1"/>
    <property type="match status" value="1"/>
</dbReference>
<dbReference type="PIRSF" id="PIRSF000709">
    <property type="entry name" value="6PFK_2-Ptase"/>
    <property type="match status" value="1"/>
</dbReference>